<dbReference type="Proteomes" id="UP000233551">
    <property type="component" value="Unassembled WGS sequence"/>
</dbReference>
<reference evidence="3" key="1">
    <citation type="journal article" date="2017" name="Plant J.">
        <title>The pomegranate (Punica granatum L.) genome and the genomics of punicalagin biosynthesis.</title>
        <authorList>
            <person name="Qin G."/>
            <person name="Xu C."/>
            <person name="Ming R."/>
            <person name="Tang H."/>
            <person name="Guyot R."/>
            <person name="Kramer E.M."/>
            <person name="Hu Y."/>
            <person name="Yi X."/>
            <person name="Qi Y."/>
            <person name="Xu X."/>
            <person name="Gao Z."/>
            <person name="Pan H."/>
            <person name="Jian J."/>
            <person name="Tian Y."/>
            <person name="Yue Z."/>
            <person name="Xu Y."/>
        </authorList>
    </citation>
    <scope>NUCLEOTIDE SEQUENCE [LARGE SCALE GENOMIC DNA]</scope>
    <source>
        <strain evidence="3">cv. Dabenzi</strain>
    </source>
</reference>
<proteinExistence type="predicted"/>
<accession>A0A218WHP1</accession>
<dbReference type="PANTHER" id="PTHR35123">
    <property type="entry name" value="OS07G0633900 PROTEIN-RELATED"/>
    <property type="match status" value="1"/>
</dbReference>
<evidence type="ECO:0000313" key="1">
    <source>
        <dbReference type="EMBL" id="OWM72354.1"/>
    </source>
</evidence>
<dbReference type="EMBL" id="MTKT01004293">
    <property type="protein sequence ID" value="OWM72354.1"/>
    <property type="molecule type" value="Genomic_DNA"/>
</dbReference>
<sequence length="106" mass="12078">MGLQEIVAGRLRHCQYQKLMCSDDKGSEVRQRGRWVKRANGRLKGIRISRSRKLTLRAFSMYLFPSRIARIYSGIVSRMNVDGICPAIVFSTHWGLPVLSHSSVKS</sequence>
<gene>
    <name evidence="1" type="ORF">CDL15_Pgr018239</name>
    <name evidence="2" type="ORF">CRG98_024131</name>
</gene>
<evidence type="ECO:0000313" key="2">
    <source>
        <dbReference type="EMBL" id="PKI55519.1"/>
    </source>
</evidence>
<protein>
    <submittedName>
        <fullName evidence="1">Uncharacterized protein</fullName>
    </submittedName>
</protein>
<dbReference type="Proteomes" id="UP000197138">
    <property type="component" value="Unassembled WGS sequence"/>
</dbReference>
<dbReference type="EMBL" id="PGOL01001693">
    <property type="protein sequence ID" value="PKI55519.1"/>
    <property type="molecule type" value="Genomic_DNA"/>
</dbReference>
<organism evidence="1 3">
    <name type="scientific">Punica granatum</name>
    <name type="common">Pomegranate</name>
    <dbReference type="NCBI Taxonomy" id="22663"/>
    <lineage>
        <taxon>Eukaryota</taxon>
        <taxon>Viridiplantae</taxon>
        <taxon>Streptophyta</taxon>
        <taxon>Embryophyta</taxon>
        <taxon>Tracheophyta</taxon>
        <taxon>Spermatophyta</taxon>
        <taxon>Magnoliopsida</taxon>
        <taxon>eudicotyledons</taxon>
        <taxon>Gunneridae</taxon>
        <taxon>Pentapetalae</taxon>
        <taxon>rosids</taxon>
        <taxon>malvids</taxon>
        <taxon>Myrtales</taxon>
        <taxon>Lythraceae</taxon>
        <taxon>Punica</taxon>
    </lineage>
</organism>
<evidence type="ECO:0000313" key="4">
    <source>
        <dbReference type="Proteomes" id="UP000233551"/>
    </source>
</evidence>
<comment type="caution">
    <text evidence="1">The sequence shown here is derived from an EMBL/GenBank/DDBJ whole genome shotgun (WGS) entry which is preliminary data.</text>
</comment>
<evidence type="ECO:0000313" key="3">
    <source>
        <dbReference type="Proteomes" id="UP000197138"/>
    </source>
</evidence>
<keyword evidence="4" id="KW-1185">Reference proteome</keyword>
<dbReference type="PANTHER" id="PTHR35123:SF3">
    <property type="entry name" value="TRANSMEMBRANE PROTEIN"/>
    <property type="match status" value="1"/>
</dbReference>
<dbReference type="AlphaFoldDB" id="A0A218WHP1"/>
<name>A0A218WHP1_PUNGR</name>
<reference evidence="1" key="2">
    <citation type="submission" date="2017-06" db="EMBL/GenBank/DDBJ databases">
        <title>The pomegranate genome and the genomics of punicalagin biosynthesis.</title>
        <authorList>
            <person name="Xu C."/>
        </authorList>
    </citation>
    <scope>NUCLEOTIDE SEQUENCE [LARGE SCALE GENOMIC DNA]</scope>
    <source>
        <tissue evidence="1">Fresh leaf</tissue>
    </source>
</reference>
<reference evidence="2 4" key="3">
    <citation type="submission" date="2017-11" db="EMBL/GenBank/DDBJ databases">
        <title>De-novo sequencing of pomegranate (Punica granatum L.) genome.</title>
        <authorList>
            <person name="Akparov Z."/>
            <person name="Amiraslanov A."/>
            <person name="Hajiyeva S."/>
            <person name="Abbasov M."/>
            <person name="Kaur K."/>
            <person name="Hamwieh A."/>
            <person name="Solovyev V."/>
            <person name="Salamov A."/>
            <person name="Braich B."/>
            <person name="Kosarev P."/>
            <person name="Mahmoud A."/>
            <person name="Hajiyev E."/>
            <person name="Babayeva S."/>
            <person name="Izzatullayeva V."/>
            <person name="Mammadov A."/>
            <person name="Mammadov A."/>
            <person name="Sharifova S."/>
            <person name="Ojaghi J."/>
            <person name="Eynullazada K."/>
            <person name="Bayramov B."/>
            <person name="Abdulazimova A."/>
            <person name="Shahmuradov I."/>
        </authorList>
    </citation>
    <scope>NUCLEOTIDE SEQUENCE [LARGE SCALE GENOMIC DNA]</scope>
    <source>
        <strain evidence="2">AG2017</strain>
        <strain evidence="4">cv. AG2017</strain>
        <tissue evidence="2">Leaf</tissue>
    </source>
</reference>